<organism evidence="3 4">
    <name type="scientific">Fasciolopsis buskii</name>
    <dbReference type="NCBI Taxonomy" id="27845"/>
    <lineage>
        <taxon>Eukaryota</taxon>
        <taxon>Metazoa</taxon>
        <taxon>Spiralia</taxon>
        <taxon>Lophotrochozoa</taxon>
        <taxon>Platyhelminthes</taxon>
        <taxon>Trematoda</taxon>
        <taxon>Digenea</taxon>
        <taxon>Plagiorchiida</taxon>
        <taxon>Echinostomata</taxon>
        <taxon>Echinostomatoidea</taxon>
        <taxon>Fasciolidae</taxon>
        <taxon>Fasciolopsis</taxon>
    </lineage>
</organism>
<dbReference type="GO" id="GO:0099572">
    <property type="term" value="C:postsynaptic specialization"/>
    <property type="evidence" value="ECO:0007669"/>
    <property type="project" value="TreeGrafter"/>
</dbReference>
<feature type="compositionally biased region" description="Basic and acidic residues" evidence="2">
    <location>
        <begin position="183"/>
        <end position="193"/>
    </location>
</feature>
<comment type="similarity">
    <text evidence="1">Belongs to the SAPAP family.</text>
</comment>
<dbReference type="AlphaFoldDB" id="A0A8E0RNB9"/>
<feature type="region of interest" description="Disordered" evidence="2">
    <location>
        <begin position="825"/>
        <end position="849"/>
    </location>
</feature>
<name>A0A8E0RNB9_9TREM</name>
<feature type="compositionally biased region" description="Acidic residues" evidence="2">
    <location>
        <begin position="119"/>
        <end position="130"/>
    </location>
</feature>
<feature type="region of interest" description="Disordered" evidence="2">
    <location>
        <begin position="514"/>
        <end position="572"/>
    </location>
</feature>
<dbReference type="PANTHER" id="PTHR12353">
    <property type="entry name" value="DISKS LARGE-ASSOCIATED PROTEIN DAP SAP90/PSD-95-ASSOCIATED PROTEIN"/>
    <property type="match status" value="1"/>
</dbReference>
<evidence type="ECO:0008006" key="5">
    <source>
        <dbReference type="Google" id="ProtNLM"/>
    </source>
</evidence>
<feature type="compositionally biased region" description="Low complexity" evidence="2">
    <location>
        <begin position="439"/>
        <end position="452"/>
    </location>
</feature>
<feature type="region of interest" description="Disordered" evidence="2">
    <location>
        <begin position="244"/>
        <end position="265"/>
    </location>
</feature>
<evidence type="ECO:0000256" key="1">
    <source>
        <dbReference type="ARBA" id="ARBA00008839"/>
    </source>
</evidence>
<keyword evidence="4" id="KW-1185">Reference proteome</keyword>
<dbReference type="PANTHER" id="PTHR12353:SF31">
    <property type="entry name" value="LD44824P"/>
    <property type="match status" value="1"/>
</dbReference>
<dbReference type="GO" id="GO:0098978">
    <property type="term" value="C:glutamatergic synapse"/>
    <property type="evidence" value="ECO:0007669"/>
    <property type="project" value="TreeGrafter"/>
</dbReference>
<gene>
    <name evidence="3" type="ORF">FBUS_05379</name>
</gene>
<sequence length="886" mass="96983">MDIHQNLLQSEVLSFFSPVTTDVNSLGEYPVAPKCDIFEPAAPKSKTITVKCEKLEESTNRPLSNMPDVHTDVNGVYRLERLDSSVNPDITAKLDRMAQKLGFQVPARSGGRNRNGNSDCEDLQLDEVDLVDPRISTEPNSFRNKTSSPEKSNPISAPKRSLFTSLMKRLSSRPKYNSPGARSKSEDGRENRPHLITVGSGPSGIRRWFSKRLWRQKNAERKETEPSETSMASAGAVLEGSLNVSSTDQLVSPTSHSQVRNPDSHACYSAGPKREFLSLEQLSPLDSASCRPNKVEIAAYKCYPACPTSATPLSAAQIKAQTLNYSSTTEATGFCPPIAVSFSQNSLLECRSSRTNVADVPVTLNGGSFLSRQACGSEGTALHKTHRAPIQATSILPNSYTPSYVSVSVAAFGYSGYGRTSLSSGNLHSTRLEKPKGLPVPVRSVPHSSSSHNGDLPAAFNPTANLPENQTVMSQRSREELQRSPLHVDVTESTNENVQSSVGVQNGILESKLNGYNTTNERPIESPRLPIRPNSRSPCPSPGRDMYDSASGTVQMRRSRTRSQTGNSEDQVHWHRSSLIMLAVAHASPRGRMTTSIGSPETSLLFHHGDGEDTAAAMATGDPGHASLTHSFRESIMEEPNEDTKILCPTTSPQAQLNSEKTTIEPSDTIDGNYFLRLTEQVQSEIRIQIERTEADLKSTPTINEEVAGLMRTAVGKAKLLLSEKFVQFRNLCQQNLDWSASQQNNGNLVQTVKTDCPDLVTLVSDLDGFWAMVMLQVDDVRAQFRKVDELRENGWQLPSDKDKAERDTLANGDGLSLELNKTPVARSGVRKQTPGPKSASRFRDDSAARAKARERLAMAKREMRAKQMEAISASKTTGDDVFIIV</sequence>
<accession>A0A8E0RNB9</accession>
<comment type="caution">
    <text evidence="3">The sequence shown here is derived from an EMBL/GenBank/DDBJ whole genome shotgun (WGS) entry which is preliminary data.</text>
</comment>
<dbReference type="GO" id="GO:0060090">
    <property type="term" value="F:molecular adaptor activity"/>
    <property type="evidence" value="ECO:0007669"/>
    <property type="project" value="TreeGrafter"/>
</dbReference>
<dbReference type="Pfam" id="PF03359">
    <property type="entry name" value="GKAP"/>
    <property type="match status" value="1"/>
</dbReference>
<feature type="region of interest" description="Disordered" evidence="2">
    <location>
        <begin position="103"/>
        <end position="201"/>
    </location>
</feature>
<dbReference type="Proteomes" id="UP000728185">
    <property type="component" value="Unassembled WGS sequence"/>
</dbReference>
<evidence type="ECO:0000313" key="4">
    <source>
        <dbReference type="Proteomes" id="UP000728185"/>
    </source>
</evidence>
<protein>
    <recommendedName>
        <fullName evidence="5">Disks large-associated protein 1</fullName>
    </recommendedName>
</protein>
<feature type="compositionally biased region" description="Polar residues" evidence="2">
    <location>
        <begin position="244"/>
        <end position="261"/>
    </location>
</feature>
<feature type="compositionally biased region" description="Polar residues" evidence="2">
    <location>
        <begin position="137"/>
        <end position="155"/>
    </location>
</feature>
<evidence type="ECO:0000256" key="2">
    <source>
        <dbReference type="SAM" id="MobiDB-lite"/>
    </source>
</evidence>
<proteinExistence type="inferred from homology"/>
<dbReference type="EMBL" id="LUCM01010028">
    <property type="protein sequence ID" value="KAA0186012.1"/>
    <property type="molecule type" value="Genomic_DNA"/>
</dbReference>
<evidence type="ECO:0000313" key="3">
    <source>
        <dbReference type="EMBL" id="KAA0186012.1"/>
    </source>
</evidence>
<feature type="region of interest" description="Disordered" evidence="2">
    <location>
        <begin position="423"/>
        <end position="465"/>
    </location>
</feature>
<dbReference type="InterPro" id="IPR005026">
    <property type="entry name" value="SAPAP"/>
</dbReference>
<dbReference type="GO" id="GO:0023052">
    <property type="term" value="P:signaling"/>
    <property type="evidence" value="ECO:0007669"/>
    <property type="project" value="InterPro"/>
</dbReference>
<feature type="compositionally biased region" description="Polar residues" evidence="2">
    <location>
        <begin position="550"/>
        <end position="569"/>
    </location>
</feature>
<dbReference type="OrthoDB" id="10036956at2759"/>
<reference evidence="3" key="1">
    <citation type="submission" date="2019-05" db="EMBL/GenBank/DDBJ databases">
        <title>Annotation for the trematode Fasciolopsis buski.</title>
        <authorList>
            <person name="Choi Y.-J."/>
        </authorList>
    </citation>
    <scope>NUCLEOTIDE SEQUENCE</scope>
    <source>
        <strain evidence="3">HT</strain>
        <tissue evidence="3">Whole worm</tissue>
    </source>
</reference>